<comment type="caution">
    <text evidence="4">The sequence shown here is derived from an EMBL/GenBank/DDBJ whole genome shotgun (WGS) entry which is preliminary data.</text>
</comment>
<evidence type="ECO:0000313" key="4">
    <source>
        <dbReference type="EMBL" id="MFI7588297.1"/>
    </source>
</evidence>
<dbReference type="SUPFAM" id="SSF56219">
    <property type="entry name" value="DNase I-like"/>
    <property type="match status" value="1"/>
</dbReference>
<keyword evidence="4" id="KW-0255">Endonuclease</keyword>
<keyword evidence="5" id="KW-1185">Reference proteome</keyword>
<dbReference type="Gene3D" id="3.60.10.10">
    <property type="entry name" value="Endonuclease/exonuclease/phosphatase"/>
    <property type="match status" value="1"/>
</dbReference>
<feature type="transmembrane region" description="Helical" evidence="2">
    <location>
        <begin position="274"/>
        <end position="292"/>
    </location>
</feature>
<dbReference type="Pfam" id="PF03372">
    <property type="entry name" value="Exo_endo_phos"/>
    <property type="match status" value="1"/>
</dbReference>
<evidence type="ECO:0000259" key="3">
    <source>
        <dbReference type="Pfam" id="PF03372"/>
    </source>
</evidence>
<dbReference type="Proteomes" id="UP001612915">
    <property type="component" value="Unassembled WGS sequence"/>
</dbReference>
<feature type="compositionally biased region" description="Low complexity" evidence="1">
    <location>
        <begin position="187"/>
        <end position="209"/>
    </location>
</feature>
<dbReference type="EMBL" id="JBITLV010000004">
    <property type="protein sequence ID" value="MFI7588297.1"/>
    <property type="molecule type" value="Genomic_DNA"/>
</dbReference>
<feature type="compositionally biased region" description="Pro residues" evidence="1">
    <location>
        <begin position="158"/>
        <end position="173"/>
    </location>
</feature>
<evidence type="ECO:0000256" key="1">
    <source>
        <dbReference type="SAM" id="MobiDB-lite"/>
    </source>
</evidence>
<name>A0ABW8APM9_9ACTN</name>
<feature type="compositionally biased region" description="Basic and acidic residues" evidence="1">
    <location>
        <begin position="210"/>
        <end position="220"/>
    </location>
</feature>
<accession>A0ABW8APM9</accession>
<organism evidence="4 5">
    <name type="scientific">Spongisporangium articulatum</name>
    <dbReference type="NCBI Taxonomy" id="3362603"/>
    <lineage>
        <taxon>Bacteria</taxon>
        <taxon>Bacillati</taxon>
        <taxon>Actinomycetota</taxon>
        <taxon>Actinomycetes</taxon>
        <taxon>Kineosporiales</taxon>
        <taxon>Kineosporiaceae</taxon>
        <taxon>Spongisporangium</taxon>
    </lineage>
</organism>
<feature type="domain" description="Endonuclease/exonuclease/phosphatase" evidence="3">
    <location>
        <begin position="346"/>
        <end position="533"/>
    </location>
</feature>
<evidence type="ECO:0000313" key="5">
    <source>
        <dbReference type="Proteomes" id="UP001612915"/>
    </source>
</evidence>
<sequence>MARDAGGPGPSRRRRRSEPLDWLNAEPSTPTPERSEEHGEGSLFQPGQARAEGYRPGSGTEDPPTGRVPNAAPLTRREARARRSERDSGRGPRRPADPPTGALPRTARRPAEPSAHETGRFAAPPPVGRPADPVANPVLNPFSREAYEAAPETGPLPLNVPPTRSPVPPPAPRPGGRDRSATPEPAAPRSRSHPPSSGRPASEHPSSGRSDTRSDTRSDPRPSSPPDAGPAGPPARSPRPAHPLLVAGLTGAAAVLLAWAAVPLLDSAAEPVTLLATFCPLVTVAAIPVLALSASRRALLPGVLAGLAAVGPWLFAAGYAAAGPGPNEGSAARTVRVMYVDGNHGRLDADSITAAVREQGVDVLVMSGMSDALSHDVAVAGLNRLLTPRWVGITSGRSDGLGVWSRQGTVTMESVPSTGAPTAQGLVTTPAGTFELIATSIPGTALRPGAGWRDALEKVSQLSARSPHRVLVGDLASTPWHPAFRRLGDAGWHDAADVNGRGLRPSWPAWSPVPVTPLDHVMVGDGMGVSGVDSARIGGTPDRAVVASVVVPG</sequence>
<keyword evidence="2" id="KW-0472">Membrane</keyword>
<protein>
    <submittedName>
        <fullName evidence="4">Endonuclease/exonuclease/phosphatase family protein</fullName>
    </submittedName>
</protein>
<keyword evidence="2" id="KW-0812">Transmembrane</keyword>
<feature type="compositionally biased region" description="Basic and acidic residues" evidence="1">
    <location>
        <begin position="75"/>
        <end position="96"/>
    </location>
</feature>
<dbReference type="RefSeq" id="WP_398281605.1">
    <property type="nucleotide sequence ID" value="NZ_JBITLV010000004.1"/>
</dbReference>
<feature type="transmembrane region" description="Helical" evidence="2">
    <location>
        <begin position="244"/>
        <end position="262"/>
    </location>
</feature>
<dbReference type="InterPro" id="IPR036691">
    <property type="entry name" value="Endo/exonu/phosph_ase_sf"/>
</dbReference>
<dbReference type="GO" id="GO:0004519">
    <property type="term" value="F:endonuclease activity"/>
    <property type="evidence" value="ECO:0007669"/>
    <property type="project" value="UniProtKB-KW"/>
</dbReference>
<keyword evidence="4" id="KW-0378">Hydrolase</keyword>
<evidence type="ECO:0000256" key="2">
    <source>
        <dbReference type="SAM" id="Phobius"/>
    </source>
</evidence>
<feature type="compositionally biased region" description="Pro residues" evidence="1">
    <location>
        <begin position="222"/>
        <end position="241"/>
    </location>
</feature>
<feature type="region of interest" description="Disordered" evidence="1">
    <location>
        <begin position="1"/>
        <end position="242"/>
    </location>
</feature>
<feature type="transmembrane region" description="Helical" evidence="2">
    <location>
        <begin position="299"/>
        <end position="322"/>
    </location>
</feature>
<gene>
    <name evidence="4" type="ORF">ACIB24_14605</name>
</gene>
<keyword evidence="4" id="KW-0540">Nuclease</keyword>
<dbReference type="InterPro" id="IPR005135">
    <property type="entry name" value="Endo/exonuclease/phosphatase"/>
</dbReference>
<keyword evidence="2" id="KW-1133">Transmembrane helix</keyword>
<feature type="compositionally biased region" description="Basic and acidic residues" evidence="1">
    <location>
        <begin position="109"/>
        <end position="119"/>
    </location>
</feature>
<reference evidence="4 5" key="1">
    <citation type="submission" date="2024-10" db="EMBL/GenBank/DDBJ databases">
        <title>The Natural Products Discovery Center: Release of the First 8490 Sequenced Strains for Exploring Actinobacteria Biosynthetic Diversity.</title>
        <authorList>
            <person name="Kalkreuter E."/>
            <person name="Kautsar S.A."/>
            <person name="Yang D."/>
            <person name="Bader C.D."/>
            <person name="Teijaro C.N."/>
            <person name="Fluegel L."/>
            <person name="Davis C.M."/>
            <person name="Simpson J.R."/>
            <person name="Lauterbach L."/>
            <person name="Steele A.D."/>
            <person name="Gui C."/>
            <person name="Meng S."/>
            <person name="Li G."/>
            <person name="Viehrig K."/>
            <person name="Ye F."/>
            <person name="Su P."/>
            <person name="Kiefer A.F."/>
            <person name="Nichols A."/>
            <person name="Cepeda A.J."/>
            <person name="Yan W."/>
            <person name="Fan B."/>
            <person name="Jiang Y."/>
            <person name="Adhikari A."/>
            <person name="Zheng C.-J."/>
            <person name="Schuster L."/>
            <person name="Cowan T.M."/>
            <person name="Smanski M.J."/>
            <person name="Chevrette M.G."/>
            <person name="De Carvalho L.P.S."/>
            <person name="Shen B."/>
        </authorList>
    </citation>
    <scope>NUCLEOTIDE SEQUENCE [LARGE SCALE GENOMIC DNA]</scope>
    <source>
        <strain evidence="4 5">NPDC049639</strain>
    </source>
</reference>
<proteinExistence type="predicted"/>